<dbReference type="RefSeq" id="WP_328238746.1">
    <property type="nucleotide sequence ID" value="NZ_JAROAS010000052.1"/>
</dbReference>
<evidence type="ECO:0000313" key="2">
    <source>
        <dbReference type="EMBL" id="MED4130139.1"/>
    </source>
</evidence>
<accession>A0ABU6NPL9</accession>
<keyword evidence="3" id="KW-1185">Reference proteome</keyword>
<keyword evidence="1" id="KW-0812">Transmembrane</keyword>
<evidence type="ECO:0000256" key="1">
    <source>
        <dbReference type="SAM" id="Phobius"/>
    </source>
</evidence>
<dbReference type="Proteomes" id="UP001341820">
    <property type="component" value="Unassembled WGS sequence"/>
</dbReference>
<organism evidence="2 3">
    <name type="scientific">Shouchella miscanthi</name>
    <dbReference type="NCBI Taxonomy" id="2598861"/>
    <lineage>
        <taxon>Bacteria</taxon>
        <taxon>Bacillati</taxon>
        <taxon>Bacillota</taxon>
        <taxon>Bacilli</taxon>
        <taxon>Bacillales</taxon>
        <taxon>Bacillaceae</taxon>
        <taxon>Shouchella</taxon>
    </lineage>
</organism>
<feature type="transmembrane region" description="Helical" evidence="1">
    <location>
        <begin position="31"/>
        <end position="49"/>
    </location>
</feature>
<evidence type="ECO:0000313" key="3">
    <source>
        <dbReference type="Proteomes" id="UP001341820"/>
    </source>
</evidence>
<sequence length="79" mass="9623">MDLLVLFYLIFTVVLIRYTVAKTRRPKGFFISGMLVLIIGFACLFYPCHRTRRRTFRNRHSWCCGTRHFLLNWRQFAIY</sequence>
<keyword evidence="1" id="KW-1133">Transmembrane helix</keyword>
<name>A0ABU6NPL9_9BACI</name>
<comment type="caution">
    <text evidence="2">The sequence shown here is derived from an EMBL/GenBank/DDBJ whole genome shotgun (WGS) entry which is preliminary data.</text>
</comment>
<proteinExistence type="predicted"/>
<protein>
    <submittedName>
        <fullName evidence="2">Uncharacterized protein</fullName>
    </submittedName>
</protein>
<dbReference type="EMBL" id="JAROAS010000052">
    <property type="protein sequence ID" value="MED4130139.1"/>
    <property type="molecule type" value="Genomic_DNA"/>
</dbReference>
<keyword evidence="1" id="KW-0472">Membrane</keyword>
<gene>
    <name evidence="2" type="ORF">P5F74_18655</name>
</gene>
<reference evidence="2 3" key="1">
    <citation type="submission" date="2023-03" db="EMBL/GenBank/DDBJ databases">
        <title>Bacillus Genome Sequencing.</title>
        <authorList>
            <person name="Dunlap C."/>
        </authorList>
    </citation>
    <scope>NUCLEOTIDE SEQUENCE [LARGE SCALE GENOMIC DNA]</scope>
    <source>
        <strain evidence="2 3">B-4107</strain>
    </source>
</reference>